<evidence type="ECO:0000256" key="1">
    <source>
        <dbReference type="ARBA" id="ARBA00004370"/>
    </source>
</evidence>
<feature type="transmembrane region" description="Helical" evidence="5">
    <location>
        <begin position="46"/>
        <end position="68"/>
    </location>
</feature>
<proteinExistence type="predicted"/>
<evidence type="ECO:0000256" key="5">
    <source>
        <dbReference type="SAM" id="Phobius"/>
    </source>
</evidence>
<evidence type="ECO:0000313" key="8">
    <source>
        <dbReference type="Proteomes" id="UP000810252"/>
    </source>
</evidence>
<dbReference type="GO" id="GO:0016020">
    <property type="term" value="C:membrane"/>
    <property type="evidence" value="ECO:0007669"/>
    <property type="project" value="UniProtKB-SubCell"/>
</dbReference>
<comment type="caution">
    <text evidence="7">The sequence shown here is derived from an EMBL/GenBank/DDBJ whole genome shotgun (WGS) entry which is preliminary data.</text>
</comment>
<organism evidence="7 8">
    <name type="scientific">Candidatus Cryptobacteroides merdigallinarum</name>
    <dbReference type="NCBI Taxonomy" id="2840770"/>
    <lineage>
        <taxon>Bacteria</taxon>
        <taxon>Pseudomonadati</taxon>
        <taxon>Bacteroidota</taxon>
        <taxon>Bacteroidia</taxon>
        <taxon>Bacteroidales</taxon>
        <taxon>Candidatus Cryptobacteroides</taxon>
    </lineage>
</organism>
<reference evidence="7" key="1">
    <citation type="submission" date="2020-10" db="EMBL/GenBank/DDBJ databases">
        <authorList>
            <person name="Gilroy R."/>
        </authorList>
    </citation>
    <scope>NUCLEOTIDE SEQUENCE</scope>
    <source>
        <strain evidence="7">20514</strain>
    </source>
</reference>
<evidence type="ECO:0000256" key="2">
    <source>
        <dbReference type="ARBA" id="ARBA00022692"/>
    </source>
</evidence>
<keyword evidence="3 5" id="KW-1133">Transmembrane helix</keyword>
<dbReference type="Pfam" id="PF04505">
    <property type="entry name" value="CD225"/>
    <property type="match status" value="1"/>
</dbReference>
<gene>
    <name evidence="7" type="ORF">IAC29_02235</name>
</gene>
<evidence type="ECO:0000256" key="4">
    <source>
        <dbReference type="ARBA" id="ARBA00023136"/>
    </source>
</evidence>
<dbReference type="InterPro" id="IPR007593">
    <property type="entry name" value="CD225/Dispanin_fam"/>
</dbReference>
<sequence length="135" mass="15273">MYCKNCGAETDENARYCINCGYDLNAPAQQYSRPNPGRLQRPSSNLVLSIITTVMCCVPFGVVGIVYATKVDPAWNAGNYEDAWIFSRKARNWCLWGIGLVLLFYIVYIALIIAGVSWASWWENGSSEFFTRCLY</sequence>
<keyword evidence="4 5" id="KW-0472">Membrane</keyword>
<dbReference type="InterPro" id="IPR026870">
    <property type="entry name" value="Zinc_ribbon_dom"/>
</dbReference>
<feature type="domain" description="Zinc-ribbon" evidence="6">
    <location>
        <begin position="2"/>
        <end position="24"/>
    </location>
</feature>
<dbReference type="Proteomes" id="UP000810252">
    <property type="component" value="Unassembled WGS sequence"/>
</dbReference>
<accession>A0A9D9EJF5</accession>
<dbReference type="AlphaFoldDB" id="A0A9D9EJF5"/>
<evidence type="ECO:0000256" key="3">
    <source>
        <dbReference type="ARBA" id="ARBA00022989"/>
    </source>
</evidence>
<dbReference type="PANTHER" id="PTHR14948:SF25">
    <property type="entry name" value="DUF4190 DOMAIN-CONTAINING PROTEIN"/>
    <property type="match status" value="1"/>
</dbReference>
<comment type="subcellular location">
    <subcellularLocation>
        <location evidence="1">Membrane</location>
    </subcellularLocation>
</comment>
<name>A0A9D9EJF5_9BACT</name>
<protein>
    <submittedName>
        <fullName evidence="7">CD225/dispanin family protein</fullName>
    </submittedName>
</protein>
<dbReference type="EMBL" id="JADIMQ010000032">
    <property type="protein sequence ID" value="MBO8448073.1"/>
    <property type="molecule type" value="Genomic_DNA"/>
</dbReference>
<dbReference type="InterPro" id="IPR051423">
    <property type="entry name" value="CD225/Dispanin"/>
</dbReference>
<reference evidence="7" key="2">
    <citation type="journal article" date="2021" name="PeerJ">
        <title>Extensive microbial diversity within the chicken gut microbiome revealed by metagenomics and culture.</title>
        <authorList>
            <person name="Gilroy R."/>
            <person name="Ravi A."/>
            <person name="Getino M."/>
            <person name="Pursley I."/>
            <person name="Horton D.L."/>
            <person name="Alikhan N.F."/>
            <person name="Baker D."/>
            <person name="Gharbi K."/>
            <person name="Hall N."/>
            <person name="Watson M."/>
            <person name="Adriaenssens E.M."/>
            <person name="Foster-Nyarko E."/>
            <person name="Jarju S."/>
            <person name="Secka A."/>
            <person name="Antonio M."/>
            <person name="Oren A."/>
            <person name="Chaudhuri R.R."/>
            <person name="La Ragione R."/>
            <person name="Hildebrand F."/>
            <person name="Pallen M.J."/>
        </authorList>
    </citation>
    <scope>NUCLEOTIDE SEQUENCE</scope>
    <source>
        <strain evidence="7">20514</strain>
    </source>
</reference>
<dbReference type="PANTHER" id="PTHR14948">
    <property type="entry name" value="NG5"/>
    <property type="match status" value="1"/>
</dbReference>
<feature type="transmembrane region" description="Helical" evidence="5">
    <location>
        <begin position="93"/>
        <end position="121"/>
    </location>
</feature>
<evidence type="ECO:0000259" key="6">
    <source>
        <dbReference type="Pfam" id="PF13240"/>
    </source>
</evidence>
<dbReference type="Pfam" id="PF13240">
    <property type="entry name" value="Zn_Ribbon_1"/>
    <property type="match status" value="1"/>
</dbReference>
<evidence type="ECO:0000313" key="7">
    <source>
        <dbReference type="EMBL" id="MBO8448073.1"/>
    </source>
</evidence>
<keyword evidence="2 5" id="KW-0812">Transmembrane</keyword>